<dbReference type="InterPro" id="IPR004681">
    <property type="entry name" value="TRAP_DctM"/>
</dbReference>
<feature type="transmembrane region" description="Helical" evidence="7">
    <location>
        <begin position="391"/>
        <end position="412"/>
    </location>
</feature>
<dbReference type="NCBIfam" id="TIGR00786">
    <property type="entry name" value="dctM"/>
    <property type="match status" value="1"/>
</dbReference>
<dbReference type="Pfam" id="PF06808">
    <property type="entry name" value="DctM"/>
    <property type="match status" value="1"/>
</dbReference>
<name>A0A5J5I3Y9_9BACI</name>
<evidence type="ECO:0000256" key="1">
    <source>
        <dbReference type="ARBA" id="ARBA00004429"/>
    </source>
</evidence>
<accession>A0A5J5I3Y9</accession>
<sequence>MLIAGIVFLVLLLIGLPIAYVLGATTIVYMLLSENLNMLVSIPQKMSTSVQNYGLLAIPLFVLAGELMNRGGITSRLIGLSQVLVGHFRGGLAYVNVVTNMFLASIIGSANAQTAMMSKVIVPEMEKQGYKKEFSSALTASASLIGPTIPPSIPFILYGVIAEVSIASMFIGGVIPGILLGIGFILLISLFSIKEKYPKQTKASAQKMFKSVLVALPSISIPLLIVLGIISGFFTATESAAIASLLAFLVGFFFYRELKLKDLPNILVNTAVISSIVTFIVAMATMFGWLVSFEKIPQTMASFLVTITESQFGFLLICLILFLFIGMIMEGAAAMIILVPVMLPVAVQYGIDPVHFGIMICLNLTLGLITPPVGTVLFITSSITKISFERLSKVIMPFFAVGVVVLLIVTYIPAVTTWLPSLIK</sequence>
<dbReference type="GO" id="GO:0022857">
    <property type="term" value="F:transmembrane transporter activity"/>
    <property type="evidence" value="ECO:0007669"/>
    <property type="project" value="TreeGrafter"/>
</dbReference>
<evidence type="ECO:0000259" key="8">
    <source>
        <dbReference type="Pfam" id="PF06808"/>
    </source>
</evidence>
<evidence type="ECO:0000313" key="10">
    <source>
        <dbReference type="Proteomes" id="UP000326671"/>
    </source>
</evidence>
<dbReference type="PIRSF" id="PIRSF006066">
    <property type="entry name" value="HI0050"/>
    <property type="match status" value="1"/>
</dbReference>
<evidence type="ECO:0000313" key="9">
    <source>
        <dbReference type="EMBL" id="KAA9028606.1"/>
    </source>
</evidence>
<dbReference type="InterPro" id="IPR010656">
    <property type="entry name" value="DctM"/>
</dbReference>
<keyword evidence="5 7" id="KW-1133">Transmembrane helix</keyword>
<feature type="transmembrane region" description="Helical" evidence="7">
    <location>
        <begin position="357"/>
        <end position="379"/>
    </location>
</feature>
<keyword evidence="3" id="KW-0997">Cell inner membrane</keyword>
<dbReference type="AlphaFoldDB" id="A0A5J5I3Y9"/>
<comment type="subcellular location">
    <subcellularLocation>
        <location evidence="1">Cell inner membrane</location>
        <topology evidence="1">Multi-pass membrane protein</topology>
    </subcellularLocation>
</comment>
<feature type="transmembrane region" description="Helical" evidence="7">
    <location>
        <begin position="239"/>
        <end position="255"/>
    </location>
</feature>
<gene>
    <name evidence="9" type="ORF">F4V44_04870</name>
</gene>
<feature type="domain" description="TRAP C4-dicarboxylate transport system permease DctM subunit" evidence="8">
    <location>
        <begin position="6"/>
        <end position="414"/>
    </location>
</feature>
<dbReference type="OrthoDB" id="9785600at2"/>
<evidence type="ECO:0000256" key="6">
    <source>
        <dbReference type="ARBA" id="ARBA00023136"/>
    </source>
</evidence>
<dbReference type="PANTHER" id="PTHR33362:SF2">
    <property type="entry name" value="TRAP TRANSPORTER LARGE PERMEASE PROTEIN"/>
    <property type="match status" value="1"/>
</dbReference>
<feature type="transmembrane region" description="Helical" evidence="7">
    <location>
        <begin position="137"/>
        <end position="161"/>
    </location>
</feature>
<feature type="transmembrane region" description="Helical" evidence="7">
    <location>
        <begin position="6"/>
        <end position="32"/>
    </location>
</feature>
<comment type="caution">
    <text evidence="9">The sequence shown here is derived from an EMBL/GenBank/DDBJ whole genome shotgun (WGS) entry which is preliminary data.</text>
</comment>
<feature type="transmembrane region" description="Helical" evidence="7">
    <location>
        <begin position="332"/>
        <end position="351"/>
    </location>
</feature>
<feature type="transmembrane region" description="Helical" evidence="7">
    <location>
        <begin position="93"/>
        <end position="116"/>
    </location>
</feature>
<reference evidence="9 10" key="1">
    <citation type="submission" date="2019-09" db="EMBL/GenBank/DDBJ databases">
        <title>Whole genome sequences of isolates from the Mars Exploration Rovers.</title>
        <authorList>
            <person name="Seuylemezian A."/>
            <person name="Vaishampayan P."/>
        </authorList>
    </citation>
    <scope>NUCLEOTIDE SEQUENCE [LARGE SCALE GENOMIC DNA]</scope>
    <source>
        <strain evidence="9 10">MER_TA_151</strain>
    </source>
</reference>
<keyword evidence="2" id="KW-1003">Cell membrane</keyword>
<dbReference type="PANTHER" id="PTHR33362">
    <property type="entry name" value="SIALIC ACID TRAP TRANSPORTER PERMEASE PROTEIN SIAT-RELATED"/>
    <property type="match status" value="1"/>
</dbReference>
<dbReference type="EMBL" id="VYKL01000010">
    <property type="protein sequence ID" value="KAA9028606.1"/>
    <property type="molecule type" value="Genomic_DNA"/>
</dbReference>
<proteinExistence type="predicted"/>
<evidence type="ECO:0000256" key="5">
    <source>
        <dbReference type="ARBA" id="ARBA00022989"/>
    </source>
</evidence>
<evidence type="ECO:0000256" key="4">
    <source>
        <dbReference type="ARBA" id="ARBA00022692"/>
    </source>
</evidence>
<keyword evidence="4 7" id="KW-0812">Transmembrane</keyword>
<keyword evidence="10" id="KW-1185">Reference proteome</keyword>
<evidence type="ECO:0000256" key="3">
    <source>
        <dbReference type="ARBA" id="ARBA00022519"/>
    </source>
</evidence>
<feature type="transmembrane region" description="Helical" evidence="7">
    <location>
        <begin position="267"/>
        <end position="291"/>
    </location>
</feature>
<organism evidence="9 10">
    <name type="scientific">Niallia endozanthoxylica</name>
    <dbReference type="NCBI Taxonomy" id="2036016"/>
    <lineage>
        <taxon>Bacteria</taxon>
        <taxon>Bacillati</taxon>
        <taxon>Bacillota</taxon>
        <taxon>Bacilli</taxon>
        <taxon>Bacillales</taxon>
        <taxon>Bacillaceae</taxon>
        <taxon>Niallia</taxon>
    </lineage>
</organism>
<feature type="transmembrane region" description="Helical" evidence="7">
    <location>
        <begin position="167"/>
        <end position="191"/>
    </location>
</feature>
<protein>
    <submittedName>
        <fullName evidence="9">TRAP transporter large permease</fullName>
    </submittedName>
</protein>
<feature type="transmembrane region" description="Helical" evidence="7">
    <location>
        <begin position="212"/>
        <end position="233"/>
    </location>
</feature>
<feature type="transmembrane region" description="Helical" evidence="7">
    <location>
        <begin position="303"/>
        <end position="325"/>
    </location>
</feature>
<evidence type="ECO:0000256" key="7">
    <source>
        <dbReference type="SAM" id="Phobius"/>
    </source>
</evidence>
<keyword evidence="6 7" id="KW-0472">Membrane</keyword>
<dbReference type="GO" id="GO:0005886">
    <property type="term" value="C:plasma membrane"/>
    <property type="evidence" value="ECO:0007669"/>
    <property type="project" value="UniProtKB-SubCell"/>
</dbReference>
<evidence type="ECO:0000256" key="2">
    <source>
        <dbReference type="ARBA" id="ARBA00022475"/>
    </source>
</evidence>
<dbReference type="Proteomes" id="UP000326671">
    <property type="component" value="Unassembled WGS sequence"/>
</dbReference>